<sequence>MSGGSSPAHAGSEYLFAALAKRSPDAIVLQGTRQTWRASELLSAVDDLAARIAGTRVLAVLAGNGPAWVIADLAALRAGTVHLPLPDFFSQAQLAHVFEQSGADSVLTDQPERIAGLNRGFAVVGKWNGLLLLQRLATPIDLPPGTAKVSFTSGSTGAPKGACLSAVGLMDTASAVARRLADLPIDRHLAVLPLSLLLENTAGVYAPLLRGAEILVPDLPALGWQGMSGFDPAALQRAVATAAPGSLILVPELLKLWALFLAASGQEGPASLCYVAVGGARVSPALLDQARTQGLPAYQGYGLTECGSVVSLNRPGDDGDDAGRPLDHVSVRIAEGEIVVGTQAFLGYVGDDAVVRPAIPASGREFATGDLGRFDTNGHLHLSGRRKNLLITSYGRNIAPEWVESVLLAEPAIAQALVFGDGRPWLSALLVAAPGIDRGALDAAVQRSNHALPDYARIARWHAAAPFTAQNGLATGNGRPIRTAICRHHAAELAALYSEEEASDVVL</sequence>
<dbReference type="InterPro" id="IPR020845">
    <property type="entry name" value="AMP-binding_CS"/>
</dbReference>
<dbReference type="GO" id="GO:0031956">
    <property type="term" value="F:medium-chain fatty acid-CoA ligase activity"/>
    <property type="evidence" value="ECO:0007669"/>
    <property type="project" value="TreeGrafter"/>
</dbReference>
<evidence type="ECO:0000259" key="1">
    <source>
        <dbReference type="Pfam" id="PF00501"/>
    </source>
</evidence>
<dbReference type="PROSITE" id="PS00455">
    <property type="entry name" value="AMP_BINDING"/>
    <property type="match status" value="1"/>
</dbReference>
<dbReference type="EMBL" id="JADJMH010000018">
    <property type="protein sequence ID" value="MBK7676294.1"/>
    <property type="molecule type" value="Genomic_DNA"/>
</dbReference>
<name>A0A935Q1D9_9PROT</name>
<dbReference type="Pfam" id="PF00501">
    <property type="entry name" value="AMP-binding"/>
    <property type="match status" value="1"/>
</dbReference>
<dbReference type="Pfam" id="PF23562">
    <property type="entry name" value="AMP-binding_C_3"/>
    <property type="match status" value="1"/>
</dbReference>
<comment type="caution">
    <text evidence="2">The sequence shown here is derived from an EMBL/GenBank/DDBJ whole genome shotgun (WGS) entry which is preliminary data.</text>
</comment>
<accession>A0A935Q1D9</accession>
<dbReference type="PANTHER" id="PTHR43201:SF32">
    <property type="entry name" value="2-SUCCINYLBENZOATE--COA LIGASE, CHLOROPLASTIC_PEROXISOMAL"/>
    <property type="match status" value="1"/>
</dbReference>
<dbReference type="InterPro" id="IPR000873">
    <property type="entry name" value="AMP-dep_synth/lig_dom"/>
</dbReference>
<dbReference type="Gene3D" id="3.40.50.12780">
    <property type="entry name" value="N-terminal domain of ligase-like"/>
    <property type="match status" value="1"/>
</dbReference>
<feature type="domain" description="AMP-dependent synthetase/ligase" evidence="1">
    <location>
        <begin position="18"/>
        <end position="335"/>
    </location>
</feature>
<organism evidence="2 3">
    <name type="scientific">Candidatus Accumulibacter proximus</name>
    <dbReference type="NCBI Taxonomy" id="2954385"/>
    <lineage>
        <taxon>Bacteria</taxon>
        <taxon>Pseudomonadati</taxon>
        <taxon>Pseudomonadota</taxon>
        <taxon>Betaproteobacteria</taxon>
        <taxon>Candidatus Accumulibacter</taxon>
    </lineage>
</organism>
<dbReference type="Proteomes" id="UP000697998">
    <property type="component" value="Unassembled WGS sequence"/>
</dbReference>
<evidence type="ECO:0000313" key="2">
    <source>
        <dbReference type="EMBL" id="MBK7676294.1"/>
    </source>
</evidence>
<dbReference type="InterPro" id="IPR042099">
    <property type="entry name" value="ANL_N_sf"/>
</dbReference>
<proteinExistence type="predicted"/>
<dbReference type="AlphaFoldDB" id="A0A935Q1D9"/>
<dbReference type="PANTHER" id="PTHR43201">
    <property type="entry name" value="ACYL-COA SYNTHETASE"/>
    <property type="match status" value="1"/>
</dbReference>
<dbReference type="InterPro" id="IPR045851">
    <property type="entry name" value="AMP-bd_C_sf"/>
</dbReference>
<evidence type="ECO:0000313" key="3">
    <source>
        <dbReference type="Proteomes" id="UP000697998"/>
    </source>
</evidence>
<protein>
    <submittedName>
        <fullName evidence="2">AMP-binding protein</fullName>
    </submittedName>
</protein>
<dbReference type="Gene3D" id="3.30.300.30">
    <property type="match status" value="1"/>
</dbReference>
<dbReference type="SUPFAM" id="SSF56801">
    <property type="entry name" value="Acetyl-CoA synthetase-like"/>
    <property type="match status" value="1"/>
</dbReference>
<reference evidence="2 3" key="1">
    <citation type="submission" date="2020-10" db="EMBL/GenBank/DDBJ databases">
        <title>Connecting structure to function with the recovery of over 1000 high-quality activated sludge metagenome-assembled genomes encoding full-length rRNA genes using long-read sequencing.</title>
        <authorList>
            <person name="Singleton C.M."/>
            <person name="Petriglieri F."/>
            <person name="Kristensen J.M."/>
            <person name="Kirkegaard R.H."/>
            <person name="Michaelsen T.Y."/>
            <person name="Andersen M.H."/>
            <person name="Karst S.M."/>
            <person name="Dueholm M.S."/>
            <person name="Nielsen P.H."/>
            <person name="Albertsen M."/>
        </authorList>
    </citation>
    <scope>NUCLEOTIDE SEQUENCE [LARGE SCALE GENOMIC DNA]</scope>
    <source>
        <strain evidence="2">EsbW_18-Q3-R4-48_BATAC.285</strain>
    </source>
</reference>
<dbReference type="GO" id="GO:0006631">
    <property type="term" value="P:fatty acid metabolic process"/>
    <property type="evidence" value="ECO:0007669"/>
    <property type="project" value="TreeGrafter"/>
</dbReference>
<gene>
    <name evidence="2" type="ORF">IPJ27_16940</name>
</gene>